<comment type="catalytic activity">
    <reaction evidence="10">
        <text>L-threonyl-[protein] + ATP = O-phospho-L-threonyl-[protein] + ADP + H(+)</text>
        <dbReference type="Rhea" id="RHEA:46608"/>
        <dbReference type="Rhea" id="RHEA-COMP:11060"/>
        <dbReference type="Rhea" id="RHEA-COMP:11605"/>
        <dbReference type="ChEBI" id="CHEBI:15378"/>
        <dbReference type="ChEBI" id="CHEBI:30013"/>
        <dbReference type="ChEBI" id="CHEBI:30616"/>
        <dbReference type="ChEBI" id="CHEBI:61977"/>
        <dbReference type="ChEBI" id="CHEBI:456216"/>
        <dbReference type="EC" id="2.7.11.1"/>
    </reaction>
</comment>
<keyword evidence="6 14" id="KW-0418">Kinase</keyword>
<keyword evidence="5" id="KW-0547">Nucleotide-binding</keyword>
<evidence type="ECO:0000256" key="5">
    <source>
        <dbReference type="ARBA" id="ARBA00022741"/>
    </source>
</evidence>
<evidence type="ECO:0000313" key="15">
    <source>
        <dbReference type="Proteomes" id="UP001338125"/>
    </source>
</evidence>
<organism evidence="14 15">
    <name type="scientific">Cladobotryum mycophilum</name>
    <dbReference type="NCBI Taxonomy" id="491253"/>
    <lineage>
        <taxon>Eukaryota</taxon>
        <taxon>Fungi</taxon>
        <taxon>Dikarya</taxon>
        <taxon>Ascomycota</taxon>
        <taxon>Pezizomycotina</taxon>
        <taxon>Sordariomycetes</taxon>
        <taxon>Hypocreomycetidae</taxon>
        <taxon>Hypocreales</taxon>
        <taxon>Hypocreaceae</taxon>
        <taxon>Cladobotryum</taxon>
    </lineage>
</organism>
<feature type="transmembrane region" description="Helical" evidence="12">
    <location>
        <begin position="21"/>
        <end position="49"/>
    </location>
</feature>
<keyword evidence="8" id="KW-0653">Protein transport</keyword>
<name>A0ABR0SY95_9HYPO</name>
<evidence type="ECO:0000256" key="10">
    <source>
        <dbReference type="ARBA" id="ARBA00047899"/>
    </source>
</evidence>
<dbReference type="SUPFAM" id="SSF56112">
    <property type="entry name" value="Protein kinase-like (PK-like)"/>
    <property type="match status" value="1"/>
</dbReference>
<evidence type="ECO:0000256" key="1">
    <source>
        <dbReference type="ARBA" id="ARBA00004623"/>
    </source>
</evidence>
<keyword evidence="12" id="KW-0472">Membrane</keyword>
<dbReference type="InterPro" id="IPR045269">
    <property type="entry name" value="Atg1-like"/>
</dbReference>
<keyword evidence="12" id="KW-0812">Transmembrane</keyword>
<keyword evidence="15" id="KW-1185">Reference proteome</keyword>
<dbReference type="Proteomes" id="UP001338125">
    <property type="component" value="Unassembled WGS sequence"/>
</dbReference>
<dbReference type="GO" id="GO:0016301">
    <property type="term" value="F:kinase activity"/>
    <property type="evidence" value="ECO:0007669"/>
    <property type="project" value="UniProtKB-KW"/>
</dbReference>
<keyword evidence="3" id="KW-0723">Serine/threonine-protein kinase</keyword>
<comment type="caution">
    <text evidence="14">The sequence shown here is derived from an EMBL/GenBank/DDBJ whole genome shotgun (WGS) entry which is preliminary data.</text>
</comment>
<dbReference type="PANTHER" id="PTHR24348:SF22">
    <property type="entry name" value="NON-SPECIFIC SERINE_THREONINE PROTEIN KINASE"/>
    <property type="match status" value="1"/>
</dbReference>
<dbReference type="PANTHER" id="PTHR24348">
    <property type="entry name" value="SERINE/THREONINE-PROTEIN KINASE UNC-51-RELATED"/>
    <property type="match status" value="1"/>
</dbReference>
<keyword evidence="12" id="KW-1133">Transmembrane helix</keyword>
<feature type="domain" description="Protein kinase" evidence="13">
    <location>
        <begin position="126"/>
        <end position="336"/>
    </location>
</feature>
<dbReference type="InterPro" id="IPR011009">
    <property type="entry name" value="Kinase-like_dom_sf"/>
</dbReference>
<feature type="transmembrane region" description="Helical" evidence="12">
    <location>
        <begin position="61"/>
        <end position="79"/>
    </location>
</feature>
<proteinExistence type="predicted"/>
<keyword evidence="7" id="KW-0067">ATP-binding</keyword>
<comment type="catalytic activity">
    <reaction evidence="11">
        <text>L-seryl-[protein] + ATP = O-phospho-L-seryl-[protein] + ADP + H(+)</text>
        <dbReference type="Rhea" id="RHEA:17989"/>
        <dbReference type="Rhea" id="RHEA-COMP:9863"/>
        <dbReference type="Rhea" id="RHEA-COMP:11604"/>
        <dbReference type="ChEBI" id="CHEBI:15378"/>
        <dbReference type="ChEBI" id="CHEBI:29999"/>
        <dbReference type="ChEBI" id="CHEBI:30616"/>
        <dbReference type="ChEBI" id="CHEBI:83421"/>
        <dbReference type="ChEBI" id="CHEBI:456216"/>
        <dbReference type="EC" id="2.7.11.1"/>
    </reaction>
</comment>
<evidence type="ECO:0000256" key="12">
    <source>
        <dbReference type="SAM" id="Phobius"/>
    </source>
</evidence>
<dbReference type="SMART" id="SM00220">
    <property type="entry name" value="S_TKc"/>
    <property type="match status" value="1"/>
</dbReference>
<evidence type="ECO:0000313" key="14">
    <source>
        <dbReference type="EMBL" id="KAK5996740.1"/>
    </source>
</evidence>
<comment type="subcellular location">
    <subcellularLocation>
        <location evidence="1">Preautophagosomal structure membrane</location>
        <topology evidence="1">Peripheral membrane protein</topology>
    </subcellularLocation>
</comment>
<evidence type="ECO:0000256" key="3">
    <source>
        <dbReference type="ARBA" id="ARBA00022527"/>
    </source>
</evidence>
<dbReference type="EMBL" id="JAVFKD010000002">
    <property type="protein sequence ID" value="KAK5996740.1"/>
    <property type="molecule type" value="Genomic_DNA"/>
</dbReference>
<evidence type="ECO:0000256" key="7">
    <source>
        <dbReference type="ARBA" id="ARBA00022840"/>
    </source>
</evidence>
<reference evidence="14 15" key="1">
    <citation type="submission" date="2024-01" db="EMBL/GenBank/DDBJ databases">
        <title>Complete genome of Cladobotryum mycophilum ATHUM6906.</title>
        <authorList>
            <person name="Christinaki A.C."/>
            <person name="Myridakis A.I."/>
            <person name="Kouvelis V.N."/>
        </authorList>
    </citation>
    <scope>NUCLEOTIDE SEQUENCE [LARGE SCALE GENOMIC DNA]</scope>
    <source>
        <strain evidence="14 15">ATHUM6906</strain>
    </source>
</reference>
<dbReference type="PROSITE" id="PS50011">
    <property type="entry name" value="PROTEIN_KINASE_DOM"/>
    <property type="match status" value="1"/>
</dbReference>
<evidence type="ECO:0000256" key="8">
    <source>
        <dbReference type="ARBA" id="ARBA00022927"/>
    </source>
</evidence>
<dbReference type="Gene3D" id="1.10.510.10">
    <property type="entry name" value="Transferase(Phosphotransferase) domain 1"/>
    <property type="match status" value="1"/>
</dbReference>
<dbReference type="Pfam" id="PF00069">
    <property type="entry name" value="Pkinase"/>
    <property type="match status" value="1"/>
</dbReference>
<evidence type="ECO:0000256" key="9">
    <source>
        <dbReference type="ARBA" id="ARBA00030237"/>
    </source>
</evidence>
<protein>
    <recommendedName>
        <fullName evidence="2">non-specific serine/threonine protein kinase</fullName>
        <ecNumber evidence="2">2.7.11.1</ecNumber>
    </recommendedName>
    <alternativeName>
        <fullName evidence="9">Autophagy-related protein 1</fullName>
    </alternativeName>
</protein>
<evidence type="ECO:0000256" key="4">
    <source>
        <dbReference type="ARBA" id="ARBA00022679"/>
    </source>
</evidence>
<sequence length="336" mass="38332">MPRLSRKAMRSSGRFHSRNNTSFALAKAMFVTMFVCSFFLVLALIVTVTDPGAWSNSTSCFWIGLPCLFFILSCVALAWEKPQPLTQRLRSPRIAPRPPLINALSELEGIVKVYNPDSREVKYTIFYILSPDDHAFFGQLFKEQGHMTPEECTVALKYIPDERLYPEIPPADVQLTIASAKDEEFILKILLDETFIMEQIAKSPHPNIVHYHGCRIHRGRITGIVLACYELTLTEHLRRGFTLDNEKFATALESAVEHLHGLGLAHNDINPNNIMVNGDNLLVLIDFGSCQPFGKLLLTMATEGWYEEDFFTSEKEHDMFAMRKMWTWLEDSDLNL</sequence>
<evidence type="ECO:0000259" key="13">
    <source>
        <dbReference type="PROSITE" id="PS50011"/>
    </source>
</evidence>
<evidence type="ECO:0000256" key="6">
    <source>
        <dbReference type="ARBA" id="ARBA00022777"/>
    </source>
</evidence>
<accession>A0ABR0SY95</accession>
<evidence type="ECO:0000256" key="2">
    <source>
        <dbReference type="ARBA" id="ARBA00012513"/>
    </source>
</evidence>
<keyword evidence="8" id="KW-0813">Transport</keyword>
<dbReference type="InterPro" id="IPR000719">
    <property type="entry name" value="Prot_kinase_dom"/>
</dbReference>
<keyword evidence="4" id="KW-0808">Transferase</keyword>
<dbReference type="EC" id="2.7.11.1" evidence="2"/>
<gene>
    <name evidence="14" type="ORF">PT974_02080</name>
</gene>
<evidence type="ECO:0000256" key="11">
    <source>
        <dbReference type="ARBA" id="ARBA00048679"/>
    </source>
</evidence>